<keyword evidence="6" id="KW-1185">Reference proteome</keyword>
<comment type="caution">
    <text evidence="5">The sequence shown here is derived from an EMBL/GenBank/DDBJ whole genome shotgun (WGS) entry which is preliminary data.</text>
</comment>
<feature type="region of interest" description="Disordered" evidence="3">
    <location>
        <begin position="372"/>
        <end position="392"/>
    </location>
</feature>
<feature type="compositionally biased region" description="Basic residues" evidence="3">
    <location>
        <begin position="381"/>
        <end position="391"/>
    </location>
</feature>
<sequence length="524" mass="59018">MWLAISLLGCVAFGAGVEAQMQCKDMNNNNVEWYVFYKLPKIAKSNNPLIANGTGMLYMDKNTRTWTYNATISIMDANQAVAYTLQQYYDQRDNPLMLSIFYNDEKPDNTTSFDLGHQKGVTAFDMFSGFWLIHSAPKFPPADHYFYPPNAHSFGQMGICISLATHNIQNVADQLYYTQPFIYQFDLPAQFANLYPRLADVKKGLYPKAAPFSSIKPFTALGGTQFTHFAKAKGFANDLYGALIAPTINTDLYVESWQHQPGNLGPWCNYTQKVLDITWVNLPFNFTFETWWDHSKYAIATNQGPSNVTPPPLVCIGDINRQEHQMVRGGGSMCLNDAQLYAAFRSIPSTSDKCALGMKDDKDEMLDTNHKMSEPAQKPAPTKKKAKKKPVKGVNIEAQRRMTFLHEAAGHISIQGTSSNDAYAKLSRKYGKLLRQVKQHGTYQLPKGYNRAYCRKCWEVFAGKEKFGLNENAGCLVRTCGNCQATRRYQKSEKHQTRNDEEFKGSILATYQTTNAGSTNSNKA</sequence>
<dbReference type="CDD" id="cd09121">
    <property type="entry name" value="PLDc_DNaseII_2"/>
    <property type="match status" value="1"/>
</dbReference>
<evidence type="ECO:0000256" key="1">
    <source>
        <dbReference type="ARBA" id="ARBA00007527"/>
    </source>
</evidence>
<dbReference type="PANTHER" id="PTHR10858">
    <property type="entry name" value="DEOXYRIBONUCLEASE II"/>
    <property type="match status" value="1"/>
</dbReference>
<name>A0AA36D487_9BILA</name>
<comment type="similarity">
    <text evidence="1">Belongs to the DNase II family.</text>
</comment>
<keyword evidence="4" id="KW-0732">Signal</keyword>
<organism evidence="5 6">
    <name type="scientific">Mesorhabditis spiculigera</name>
    <dbReference type="NCBI Taxonomy" id="96644"/>
    <lineage>
        <taxon>Eukaryota</taxon>
        <taxon>Metazoa</taxon>
        <taxon>Ecdysozoa</taxon>
        <taxon>Nematoda</taxon>
        <taxon>Chromadorea</taxon>
        <taxon>Rhabditida</taxon>
        <taxon>Rhabditina</taxon>
        <taxon>Rhabditomorpha</taxon>
        <taxon>Rhabditoidea</taxon>
        <taxon>Rhabditidae</taxon>
        <taxon>Mesorhabditinae</taxon>
        <taxon>Mesorhabditis</taxon>
    </lineage>
</organism>
<feature type="chain" id="PRO_5041411534" evidence="4">
    <location>
        <begin position="20"/>
        <end position="524"/>
    </location>
</feature>
<dbReference type="EMBL" id="CATQJA010002657">
    <property type="protein sequence ID" value="CAJ0579549.1"/>
    <property type="molecule type" value="Genomic_DNA"/>
</dbReference>
<evidence type="ECO:0000313" key="5">
    <source>
        <dbReference type="EMBL" id="CAJ0579549.1"/>
    </source>
</evidence>
<dbReference type="GO" id="GO:0004531">
    <property type="term" value="F:deoxyribonuclease II activity"/>
    <property type="evidence" value="ECO:0007669"/>
    <property type="project" value="InterPro"/>
</dbReference>
<dbReference type="PANTHER" id="PTHR10858:SF24">
    <property type="entry name" value="CELL DEATH-RELATED NUCLEASE 6"/>
    <property type="match status" value="1"/>
</dbReference>
<evidence type="ECO:0000256" key="2">
    <source>
        <dbReference type="ARBA" id="ARBA00022801"/>
    </source>
</evidence>
<reference evidence="5" key="1">
    <citation type="submission" date="2023-06" db="EMBL/GenBank/DDBJ databases">
        <authorList>
            <person name="Delattre M."/>
        </authorList>
    </citation>
    <scope>NUCLEOTIDE SEQUENCE</scope>
    <source>
        <strain evidence="5">AF72</strain>
    </source>
</reference>
<dbReference type="Proteomes" id="UP001177023">
    <property type="component" value="Unassembled WGS sequence"/>
</dbReference>
<dbReference type="InterPro" id="IPR004947">
    <property type="entry name" value="DNase_II"/>
</dbReference>
<proteinExistence type="inferred from homology"/>
<feature type="signal peptide" evidence="4">
    <location>
        <begin position="1"/>
        <end position="19"/>
    </location>
</feature>
<evidence type="ECO:0000256" key="3">
    <source>
        <dbReference type="SAM" id="MobiDB-lite"/>
    </source>
</evidence>
<gene>
    <name evidence="5" type="ORF">MSPICULIGERA_LOCUS17763</name>
</gene>
<dbReference type="CDD" id="cd09120">
    <property type="entry name" value="PLDc_DNaseII_1"/>
    <property type="match status" value="1"/>
</dbReference>
<feature type="non-terminal residue" evidence="5">
    <location>
        <position position="524"/>
    </location>
</feature>
<protein>
    <submittedName>
        <fullName evidence="5">Uncharacterized protein</fullName>
    </submittedName>
</protein>
<dbReference type="GO" id="GO:0006309">
    <property type="term" value="P:apoptotic DNA fragmentation"/>
    <property type="evidence" value="ECO:0007669"/>
    <property type="project" value="TreeGrafter"/>
</dbReference>
<evidence type="ECO:0000313" key="6">
    <source>
        <dbReference type="Proteomes" id="UP001177023"/>
    </source>
</evidence>
<keyword evidence="2" id="KW-0378">Hydrolase</keyword>
<accession>A0AA36D487</accession>
<evidence type="ECO:0000256" key="4">
    <source>
        <dbReference type="SAM" id="SignalP"/>
    </source>
</evidence>
<dbReference type="AlphaFoldDB" id="A0AA36D487"/>
<dbReference type="Pfam" id="PF03265">
    <property type="entry name" value="DNase_II"/>
    <property type="match status" value="1"/>
</dbReference>